<comment type="similarity">
    <text evidence="1">Belongs to the 'GDSL' lipolytic enzyme family.</text>
</comment>
<organism evidence="3 4">
    <name type="scientific">Ricinus communis</name>
    <name type="common">Castor bean</name>
    <dbReference type="NCBI Taxonomy" id="3988"/>
    <lineage>
        <taxon>Eukaryota</taxon>
        <taxon>Viridiplantae</taxon>
        <taxon>Streptophyta</taxon>
        <taxon>Embryophyta</taxon>
        <taxon>Tracheophyta</taxon>
        <taxon>Spermatophyta</taxon>
        <taxon>Magnoliopsida</taxon>
        <taxon>eudicotyledons</taxon>
        <taxon>Gunneridae</taxon>
        <taxon>Pentapetalae</taxon>
        <taxon>rosids</taxon>
        <taxon>fabids</taxon>
        <taxon>Malpighiales</taxon>
        <taxon>Euphorbiaceae</taxon>
        <taxon>Acalyphoideae</taxon>
        <taxon>Acalypheae</taxon>
        <taxon>Ricinus</taxon>
    </lineage>
</organism>
<dbReference type="InterPro" id="IPR036514">
    <property type="entry name" value="SGNH_hydro_sf"/>
</dbReference>
<evidence type="ECO:0000313" key="3">
    <source>
        <dbReference type="EMBL" id="EEF47343.1"/>
    </source>
</evidence>
<gene>
    <name evidence="3" type="ORF">RCOM_1077200</name>
</gene>
<dbReference type="Pfam" id="PF00657">
    <property type="entry name" value="Lipase_GDSL"/>
    <property type="match status" value="1"/>
</dbReference>
<keyword evidence="2" id="KW-1133">Transmembrane helix</keyword>
<evidence type="ECO:0000313" key="4">
    <source>
        <dbReference type="Proteomes" id="UP000008311"/>
    </source>
</evidence>
<sequence length="317" mass="35396">MHHAHLSLPMAAATFFLLVTIFLSSICINFAVIATTPLPKFPAIFGFGDSILDTGDNNYIRTQIKSNYRPYGQEFPNGIPTGRFSNGRLIPDMLASILGIKDTLPPFLQPNLSNDDLTAGVNFASAAAGFDAKTSVFTKAIPFSKQIDLFKDYLATLKGVVGEEKAMKIINDALMVVTGGINDYTYNMYDFPTRRLEFTPRQYGDFLLNNFQNFTKELYNLGFRAMLVIGLPTVGSYPFRPLIITLSKLQQTLPGSKIVYNNLRLYPSIKAIAHISWSSTFNKVLWKQKTDVVEVGYWSKILCAIQRLHHVNSLPSS</sequence>
<dbReference type="InParanoid" id="B9RM20"/>
<name>B9RM20_RICCO</name>
<dbReference type="AlphaFoldDB" id="B9RM20"/>
<dbReference type="eggNOG" id="ENOG502QSNM">
    <property type="taxonomic scope" value="Eukaryota"/>
</dbReference>
<dbReference type="Gene3D" id="3.40.50.1110">
    <property type="entry name" value="SGNH hydrolase"/>
    <property type="match status" value="1"/>
</dbReference>
<dbReference type="STRING" id="3988.B9RM20"/>
<reference evidence="4" key="1">
    <citation type="journal article" date="2010" name="Nat. Biotechnol.">
        <title>Draft genome sequence of the oilseed species Ricinus communis.</title>
        <authorList>
            <person name="Chan A.P."/>
            <person name="Crabtree J."/>
            <person name="Zhao Q."/>
            <person name="Lorenzi H."/>
            <person name="Orvis J."/>
            <person name="Puiu D."/>
            <person name="Melake-Berhan A."/>
            <person name="Jones K.M."/>
            <person name="Redman J."/>
            <person name="Chen G."/>
            <person name="Cahoon E.B."/>
            <person name="Gedil M."/>
            <person name="Stanke M."/>
            <person name="Haas B.J."/>
            <person name="Wortman J.R."/>
            <person name="Fraser-Liggett C.M."/>
            <person name="Ravel J."/>
            <person name="Rabinowicz P.D."/>
        </authorList>
    </citation>
    <scope>NUCLEOTIDE SEQUENCE [LARGE SCALE GENOMIC DNA]</scope>
    <source>
        <strain evidence="4">cv. Hale</strain>
    </source>
</reference>
<accession>B9RM20</accession>
<keyword evidence="4" id="KW-1185">Reference proteome</keyword>
<keyword evidence="2" id="KW-0472">Membrane</keyword>
<dbReference type="Proteomes" id="UP000008311">
    <property type="component" value="Unassembled WGS sequence"/>
</dbReference>
<dbReference type="InterPro" id="IPR001087">
    <property type="entry name" value="GDSL"/>
</dbReference>
<dbReference type="EMBL" id="EQ973789">
    <property type="protein sequence ID" value="EEF47343.1"/>
    <property type="molecule type" value="Genomic_DNA"/>
</dbReference>
<protein>
    <submittedName>
        <fullName evidence="3">Zinc finger protein, putative</fullName>
    </submittedName>
</protein>
<keyword evidence="2" id="KW-0812">Transmembrane</keyword>
<feature type="transmembrane region" description="Helical" evidence="2">
    <location>
        <begin position="12"/>
        <end position="34"/>
    </location>
</feature>
<proteinExistence type="inferred from homology"/>
<evidence type="ECO:0000256" key="1">
    <source>
        <dbReference type="ARBA" id="ARBA00008668"/>
    </source>
</evidence>
<dbReference type="PANTHER" id="PTHR45642:SF120">
    <property type="entry name" value="GDSL-LIKE LIPASE_ACYLHYDROLASE"/>
    <property type="match status" value="1"/>
</dbReference>
<dbReference type="InterPro" id="IPR050592">
    <property type="entry name" value="GDSL_lipolytic_enzyme"/>
</dbReference>
<dbReference type="GO" id="GO:0016788">
    <property type="term" value="F:hydrolase activity, acting on ester bonds"/>
    <property type="evidence" value="ECO:0007669"/>
    <property type="project" value="InterPro"/>
</dbReference>
<evidence type="ECO:0000256" key="2">
    <source>
        <dbReference type="SAM" id="Phobius"/>
    </source>
</evidence>
<dbReference type="PANTHER" id="PTHR45642">
    <property type="entry name" value="GDSL ESTERASE/LIPASE EXL3"/>
    <property type="match status" value="1"/>
</dbReference>
<dbReference type="FunCoup" id="B9RM20">
    <property type="interactions" value="60"/>
</dbReference>